<feature type="domain" description="ChlI/MoxR AAA lid" evidence="2">
    <location>
        <begin position="234"/>
        <end position="306"/>
    </location>
</feature>
<dbReference type="InterPro" id="IPR027417">
    <property type="entry name" value="P-loop_NTPase"/>
</dbReference>
<dbReference type="InterPro" id="IPR041628">
    <property type="entry name" value="ChlI/MoxR_AAA_lid"/>
</dbReference>
<dbReference type="GO" id="GO:0005524">
    <property type="term" value="F:ATP binding"/>
    <property type="evidence" value="ECO:0007669"/>
    <property type="project" value="InterPro"/>
</dbReference>
<reference evidence="3 4" key="1">
    <citation type="submission" date="2016-10" db="EMBL/GenBank/DDBJ databases">
        <authorList>
            <person name="de Groot N.N."/>
        </authorList>
    </citation>
    <scope>NUCLEOTIDE SEQUENCE [LARGE SCALE GENOMIC DNA]</scope>
    <source>
        <strain evidence="3 4">YAD2003</strain>
    </source>
</reference>
<dbReference type="Proteomes" id="UP000183190">
    <property type="component" value="Unassembled WGS sequence"/>
</dbReference>
<evidence type="ECO:0000259" key="1">
    <source>
        <dbReference type="Pfam" id="PF07726"/>
    </source>
</evidence>
<organism evidence="3 4">
    <name type="scientific">Ruminococcus flavefaciens</name>
    <dbReference type="NCBI Taxonomy" id="1265"/>
    <lineage>
        <taxon>Bacteria</taxon>
        <taxon>Bacillati</taxon>
        <taxon>Bacillota</taxon>
        <taxon>Clostridia</taxon>
        <taxon>Eubacteriales</taxon>
        <taxon>Oscillospiraceae</taxon>
        <taxon>Ruminococcus</taxon>
    </lineage>
</organism>
<dbReference type="SUPFAM" id="SSF52540">
    <property type="entry name" value="P-loop containing nucleoside triphosphate hydrolases"/>
    <property type="match status" value="1"/>
</dbReference>
<dbReference type="Gene3D" id="3.40.50.300">
    <property type="entry name" value="P-loop containing nucleotide triphosphate hydrolases"/>
    <property type="match status" value="1"/>
</dbReference>
<dbReference type="Gene3D" id="1.10.8.80">
    <property type="entry name" value="Magnesium chelatase subunit I, C-Terminal domain"/>
    <property type="match status" value="1"/>
</dbReference>
<protein>
    <submittedName>
        <fullName evidence="3">MoxR-like ATPase</fullName>
    </submittedName>
</protein>
<dbReference type="OrthoDB" id="9808397at2"/>
<dbReference type="PIRSF" id="PIRSF002849">
    <property type="entry name" value="AAA_ATPase_chaperone_MoxR_prd"/>
    <property type="match status" value="1"/>
</dbReference>
<dbReference type="EMBL" id="FNWV01000001">
    <property type="protein sequence ID" value="SEH37418.1"/>
    <property type="molecule type" value="Genomic_DNA"/>
</dbReference>
<evidence type="ECO:0000313" key="4">
    <source>
        <dbReference type="Proteomes" id="UP000183190"/>
    </source>
</evidence>
<accession>A0A1H6HT88</accession>
<proteinExistence type="predicted"/>
<evidence type="ECO:0000313" key="3">
    <source>
        <dbReference type="EMBL" id="SEH37418.1"/>
    </source>
</evidence>
<dbReference type="Pfam" id="PF17863">
    <property type="entry name" value="AAA_lid_2"/>
    <property type="match status" value="1"/>
</dbReference>
<dbReference type="RefSeq" id="WP_074713972.1">
    <property type="nucleotide sequence ID" value="NZ_FNWV01000001.1"/>
</dbReference>
<dbReference type="PANTHER" id="PTHR42759">
    <property type="entry name" value="MOXR FAMILY PROTEIN"/>
    <property type="match status" value="1"/>
</dbReference>
<dbReference type="InterPro" id="IPR050764">
    <property type="entry name" value="CbbQ/NirQ/NorQ/GpvN"/>
</dbReference>
<gene>
    <name evidence="3" type="ORF">SAMN02910265_00114</name>
</gene>
<dbReference type="GO" id="GO:0016887">
    <property type="term" value="F:ATP hydrolysis activity"/>
    <property type="evidence" value="ECO:0007669"/>
    <property type="project" value="InterPro"/>
</dbReference>
<name>A0A1H6HT88_RUMFL</name>
<feature type="domain" description="ATPase AAA-3" evidence="1">
    <location>
        <begin position="41"/>
        <end position="171"/>
    </location>
</feature>
<dbReference type="InterPro" id="IPR011703">
    <property type="entry name" value="ATPase_AAA-3"/>
</dbReference>
<dbReference type="AlphaFoldDB" id="A0A1H6HT88"/>
<dbReference type="PANTHER" id="PTHR42759:SF5">
    <property type="entry name" value="METHANOL DEHYDROGENASE REGULATOR"/>
    <property type="match status" value="1"/>
</dbReference>
<evidence type="ECO:0000259" key="2">
    <source>
        <dbReference type="Pfam" id="PF17863"/>
    </source>
</evidence>
<sequence length="318" mass="35156">MNNNTYYTNQINSVISEVKKAVIGKDAIIIKVLLAMLCKGHILIEDIPGVGKTTLALAFSKALSLEHNRMQFTPDVLPSDVTGFSVYNKSNGKFEFRPGVAFCNLFLADEINRTSSKTQSALLELMEEKSITVDGNTYKLPEPYTVIATQNPIGSAGTHNLPDSQLDRFMIKLSMGYPDFDGEVSILKAKHSENPLENVKPVADASFIKELQEYISNIYIDDRIYEYIVSISAATRNHPMLKLGVSPRGTLALMQLSKGIAVAMGRDYVIPEDISYICNDVFEHRIMLNSKAKLSDTSASDIITEILRSVPVPGITEK</sequence>
<dbReference type="Pfam" id="PF07726">
    <property type="entry name" value="AAA_3"/>
    <property type="match status" value="1"/>
</dbReference>